<dbReference type="AlphaFoldDB" id="A0A371CTH5"/>
<accession>A0A371CTH5</accession>
<proteinExistence type="predicted"/>
<evidence type="ECO:0000313" key="3">
    <source>
        <dbReference type="Proteomes" id="UP000256964"/>
    </source>
</evidence>
<dbReference type="Proteomes" id="UP000256964">
    <property type="component" value="Unassembled WGS sequence"/>
</dbReference>
<gene>
    <name evidence="2" type="ORF">OH76DRAFT_1190685</name>
</gene>
<name>A0A371CTH5_9APHY</name>
<dbReference type="EMBL" id="KZ857462">
    <property type="protein sequence ID" value="RDX43598.1"/>
    <property type="molecule type" value="Genomic_DNA"/>
</dbReference>
<evidence type="ECO:0000256" key="1">
    <source>
        <dbReference type="SAM" id="MobiDB-lite"/>
    </source>
</evidence>
<protein>
    <submittedName>
        <fullName evidence="2">Uncharacterized protein</fullName>
    </submittedName>
</protein>
<feature type="region of interest" description="Disordered" evidence="1">
    <location>
        <begin position="104"/>
        <end position="150"/>
    </location>
</feature>
<sequence>MGRVDGRRCRTALRCGRMVRYSGSDLRNEKCVCVTVYVPVPGRPIHRLSLSDMWQIYSIRRRRCAREGRSTCAVIMSRLRGSSHSEDDSGRRPSPCWTFSGLSGKLPSRSTSVSRDHSEPGGGAVDAFDAAAKAVDERERRRVGSKLRQPRTETVSLLSPSLPPSLPLSLRCAPSRTNCRREISDQAGEMGRCARSHLGDQGFGRNQIDLGLRRTALIHASPASVQ</sequence>
<evidence type="ECO:0000313" key="2">
    <source>
        <dbReference type="EMBL" id="RDX43598.1"/>
    </source>
</evidence>
<reference evidence="2 3" key="1">
    <citation type="journal article" date="2018" name="Biotechnol. Biofuels">
        <title>Integrative visual omics of the white-rot fungus Polyporus brumalis exposes the biotechnological potential of its oxidative enzymes for delignifying raw plant biomass.</title>
        <authorList>
            <person name="Miyauchi S."/>
            <person name="Rancon A."/>
            <person name="Drula E."/>
            <person name="Hage H."/>
            <person name="Chaduli D."/>
            <person name="Favel A."/>
            <person name="Grisel S."/>
            <person name="Henrissat B."/>
            <person name="Herpoel-Gimbert I."/>
            <person name="Ruiz-Duenas F.J."/>
            <person name="Chevret D."/>
            <person name="Hainaut M."/>
            <person name="Lin J."/>
            <person name="Wang M."/>
            <person name="Pangilinan J."/>
            <person name="Lipzen A."/>
            <person name="Lesage-Meessen L."/>
            <person name="Navarro D."/>
            <person name="Riley R."/>
            <person name="Grigoriev I.V."/>
            <person name="Zhou S."/>
            <person name="Raouche S."/>
            <person name="Rosso M.N."/>
        </authorList>
    </citation>
    <scope>NUCLEOTIDE SEQUENCE [LARGE SCALE GENOMIC DNA]</scope>
    <source>
        <strain evidence="2 3">BRFM 1820</strain>
    </source>
</reference>
<organism evidence="2 3">
    <name type="scientific">Lentinus brumalis</name>
    <dbReference type="NCBI Taxonomy" id="2498619"/>
    <lineage>
        <taxon>Eukaryota</taxon>
        <taxon>Fungi</taxon>
        <taxon>Dikarya</taxon>
        <taxon>Basidiomycota</taxon>
        <taxon>Agaricomycotina</taxon>
        <taxon>Agaricomycetes</taxon>
        <taxon>Polyporales</taxon>
        <taxon>Polyporaceae</taxon>
        <taxon>Lentinus</taxon>
    </lineage>
</organism>
<keyword evidence="3" id="KW-1185">Reference proteome</keyword>